<dbReference type="GO" id="GO:0000139">
    <property type="term" value="C:Golgi membrane"/>
    <property type="evidence" value="ECO:0007669"/>
    <property type="project" value="UniProtKB-SubCell"/>
</dbReference>
<name>A0A1D2NKD9_ORCCI</name>
<proteinExistence type="inferred from homology"/>
<dbReference type="PANTHER" id="PTHR10202">
    <property type="entry name" value="PRESENILIN"/>
    <property type="match status" value="1"/>
</dbReference>
<feature type="transmembrane region" description="Helical" evidence="8">
    <location>
        <begin position="508"/>
        <end position="527"/>
    </location>
</feature>
<dbReference type="GO" id="GO:0042500">
    <property type="term" value="F:aspartic endopeptidase activity, intramembrane cleaving"/>
    <property type="evidence" value="ECO:0007669"/>
    <property type="project" value="InterPro"/>
</dbReference>
<keyword evidence="7 8" id="KW-0472">Membrane</keyword>
<feature type="region of interest" description="Disordered" evidence="9">
    <location>
        <begin position="343"/>
        <end position="452"/>
    </location>
</feature>
<dbReference type="OrthoDB" id="20287at2759"/>
<dbReference type="GO" id="GO:0016485">
    <property type="term" value="P:protein processing"/>
    <property type="evidence" value="ECO:0007669"/>
    <property type="project" value="InterPro"/>
</dbReference>
<dbReference type="GO" id="GO:0070765">
    <property type="term" value="C:gamma-secretase complex"/>
    <property type="evidence" value="ECO:0007669"/>
    <property type="project" value="TreeGrafter"/>
</dbReference>
<dbReference type="GO" id="GO:0005789">
    <property type="term" value="C:endoplasmic reticulum membrane"/>
    <property type="evidence" value="ECO:0007669"/>
    <property type="project" value="UniProtKB-SubCell"/>
</dbReference>
<dbReference type="Proteomes" id="UP000094527">
    <property type="component" value="Unassembled WGS sequence"/>
</dbReference>
<keyword evidence="11" id="KW-1185">Reference proteome</keyword>
<evidence type="ECO:0000256" key="7">
    <source>
        <dbReference type="ARBA" id="ARBA00023136"/>
    </source>
</evidence>
<evidence type="ECO:0000256" key="3">
    <source>
        <dbReference type="ARBA" id="ARBA00022824"/>
    </source>
</evidence>
<keyword evidence="8" id="KW-0645">Protease</keyword>
<dbReference type="GO" id="GO:0034205">
    <property type="term" value="P:amyloid-beta formation"/>
    <property type="evidence" value="ECO:0007669"/>
    <property type="project" value="TreeGrafter"/>
</dbReference>
<feature type="compositionally biased region" description="Low complexity" evidence="9">
    <location>
        <begin position="367"/>
        <end position="386"/>
    </location>
</feature>
<dbReference type="SMART" id="SM00730">
    <property type="entry name" value="PSN"/>
    <property type="match status" value="1"/>
</dbReference>
<evidence type="ECO:0000313" key="10">
    <source>
        <dbReference type="EMBL" id="ODN05697.1"/>
    </source>
</evidence>
<dbReference type="PANTHER" id="PTHR10202:SF13">
    <property type="entry name" value="PRESENILIN HOMOLOG"/>
    <property type="match status" value="1"/>
</dbReference>
<evidence type="ECO:0000256" key="6">
    <source>
        <dbReference type="ARBA" id="ARBA00023034"/>
    </source>
</evidence>
<evidence type="ECO:0000313" key="11">
    <source>
        <dbReference type="Proteomes" id="UP000094527"/>
    </source>
</evidence>
<feature type="region of interest" description="Disordered" evidence="9">
    <location>
        <begin position="1"/>
        <end position="110"/>
    </location>
</feature>
<comment type="domain">
    <text evidence="8">The PAL motif is required for normal active site conformation.</text>
</comment>
<keyword evidence="5 8" id="KW-1133">Transmembrane helix</keyword>
<dbReference type="OMA" id="TTNLMMF"/>
<feature type="compositionally biased region" description="Basic and acidic residues" evidence="9">
    <location>
        <begin position="72"/>
        <end position="93"/>
    </location>
</feature>
<feature type="transmembrane region" description="Helical" evidence="8">
    <location>
        <begin position="262"/>
        <end position="279"/>
    </location>
</feature>
<dbReference type="EC" id="3.4.23.-" evidence="8"/>
<feature type="transmembrane region" description="Helical" evidence="8">
    <location>
        <begin position="481"/>
        <end position="502"/>
    </location>
</feature>
<keyword evidence="2 8" id="KW-0812">Transmembrane</keyword>
<comment type="caution">
    <text evidence="10">The sequence shown here is derived from an EMBL/GenBank/DDBJ whole genome shotgun (WGS) entry which is preliminary data.</text>
</comment>
<feature type="transmembrane region" description="Helical" evidence="8">
    <location>
        <begin position="199"/>
        <end position="219"/>
    </location>
</feature>
<feature type="compositionally biased region" description="Basic and acidic residues" evidence="9">
    <location>
        <begin position="399"/>
        <end position="411"/>
    </location>
</feature>
<comment type="subunit">
    <text evidence="8">Homodimer.</text>
</comment>
<dbReference type="AlphaFoldDB" id="A0A1D2NKD9"/>
<dbReference type="PRINTS" id="PR01072">
    <property type="entry name" value="PRESENILIN"/>
</dbReference>
<keyword evidence="6 8" id="KW-0333">Golgi apparatus</keyword>
<sequence>MDLVHADIGSADSSRRDRSRVTVQVPEDDGKPEDDGNGNQVDDLAVEVRGPTARRSRPTSANRSPAGGGVVDVDRGDFASADRQRREEGTRDQRQRRRPPPPPTAEEEEEFELKYGAKHVIKLFAPVSLCMLVVVATISSVTYYTKREGYLVYTPFHEESPETGSKVRDAVFNSLILLCVIAVMTCVLILLYKNKCYRVIHGWLMMSSFLLLFMFSYLYLKEVLQAYNVPLDYITMVLIMWNFGAVGMMCIHWVGPLILQQAYLIFISSLMALVFIKYLPEWTTWVVLGVISIWDLIAVLTPGGPLRILVETAQERNEQIFPALIYSSTVVYAIVNTVSDDEDTNRANLAGNNTNGGVNNGGGDSNQGGPLSQPGGPSGSSNGLNPIDIADGFTPQWREGLESRVERRNREAVASTRPTQTRPNYGAANHPNSSQNHREDNHQQNPMDDDEERGVKLGLGDFIFYSVLVGKASSYGDWNTTLACFVAILIGLCLTLLLLAIFKKALPALPISIAFGLIFYFATREIITPFTDVLSSEQVFI</sequence>
<comment type="similarity">
    <text evidence="1 8">Belongs to the peptidase A22A family.</text>
</comment>
<feature type="transmembrane region" description="Helical" evidence="8">
    <location>
        <begin position="285"/>
        <end position="310"/>
    </location>
</feature>
<dbReference type="Gene3D" id="1.10.472.100">
    <property type="entry name" value="Presenilin"/>
    <property type="match status" value="1"/>
</dbReference>
<evidence type="ECO:0000256" key="5">
    <source>
        <dbReference type="ARBA" id="ARBA00022989"/>
    </source>
</evidence>
<keyword evidence="4 8" id="KW-0914">Notch signaling pathway</keyword>
<evidence type="ECO:0000256" key="8">
    <source>
        <dbReference type="RuleBase" id="RU361148"/>
    </source>
</evidence>
<accession>A0A1D2NKD9</accession>
<keyword evidence="8" id="KW-0378">Hydrolase</keyword>
<protein>
    <recommendedName>
        <fullName evidence="8">Presenilin</fullName>
        <ecNumber evidence="8">3.4.23.-</ecNumber>
    </recommendedName>
</protein>
<feature type="transmembrane region" description="Helical" evidence="8">
    <location>
        <begin position="231"/>
        <end position="255"/>
    </location>
</feature>
<feature type="compositionally biased region" description="Acidic residues" evidence="9">
    <location>
        <begin position="26"/>
        <end position="36"/>
    </location>
</feature>
<dbReference type="STRING" id="48709.A0A1D2NKD9"/>
<evidence type="ECO:0000256" key="2">
    <source>
        <dbReference type="ARBA" id="ARBA00022692"/>
    </source>
</evidence>
<evidence type="ECO:0000256" key="1">
    <source>
        <dbReference type="ARBA" id="ARBA00008604"/>
    </source>
</evidence>
<dbReference type="EMBL" id="LJIJ01000018">
    <property type="protein sequence ID" value="ODN05697.1"/>
    <property type="molecule type" value="Genomic_DNA"/>
</dbReference>
<dbReference type="InterPro" id="IPR006639">
    <property type="entry name" value="Preselin/SPP"/>
</dbReference>
<organism evidence="10 11">
    <name type="scientific">Orchesella cincta</name>
    <name type="common">Springtail</name>
    <name type="synonym">Podura cincta</name>
    <dbReference type="NCBI Taxonomy" id="48709"/>
    <lineage>
        <taxon>Eukaryota</taxon>
        <taxon>Metazoa</taxon>
        <taxon>Ecdysozoa</taxon>
        <taxon>Arthropoda</taxon>
        <taxon>Hexapoda</taxon>
        <taxon>Collembola</taxon>
        <taxon>Entomobryomorpha</taxon>
        <taxon>Entomobryoidea</taxon>
        <taxon>Orchesellidae</taxon>
        <taxon>Orchesellinae</taxon>
        <taxon>Orchesella</taxon>
    </lineage>
</organism>
<dbReference type="InterPro" id="IPR001108">
    <property type="entry name" value="Peptidase_A22A"/>
</dbReference>
<dbReference type="Pfam" id="PF01080">
    <property type="entry name" value="Presenilin"/>
    <property type="match status" value="1"/>
</dbReference>
<dbReference type="GO" id="GO:0006509">
    <property type="term" value="P:membrane protein ectodomain proteolysis"/>
    <property type="evidence" value="ECO:0007669"/>
    <property type="project" value="TreeGrafter"/>
</dbReference>
<evidence type="ECO:0000256" key="9">
    <source>
        <dbReference type="SAM" id="MobiDB-lite"/>
    </source>
</evidence>
<comment type="subcellular location">
    <subcellularLocation>
        <location evidence="8">Endoplasmic reticulum membrane</location>
        <topology evidence="8">Multi-pass membrane protein</topology>
    </subcellularLocation>
    <subcellularLocation>
        <location evidence="8">Golgi apparatus membrane</location>
        <topology evidence="8">Multi-pass membrane protein</topology>
    </subcellularLocation>
</comment>
<evidence type="ECO:0000256" key="4">
    <source>
        <dbReference type="ARBA" id="ARBA00022976"/>
    </source>
</evidence>
<dbReference type="FunFam" id="1.10.472.100:FF:000001">
    <property type="entry name" value="Presenilin"/>
    <property type="match status" value="1"/>
</dbReference>
<dbReference type="InterPro" id="IPR042524">
    <property type="entry name" value="Presenilin_C"/>
</dbReference>
<feature type="transmembrane region" description="Helical" evidence="8">
    <location>
        <begin position="123"/>
        <end position="144"/>
    </location>
</feature>
<reference evidence="10 11" key="1">
    <citation type="journal article" date="2016" name="Genome Biol. Evol.">
        <title>Gene Family Evolution Reflects Adaptation to Soil Environmental Stressors in the Genome of the Collembolan Orchesella cincta.</title>
        <authorList>
            <person name="Faddeeva-Vakhrusheva A."/>
            <person name="Derks M.F."/>
            <person name="Anvar S.Y."/>
            <person name="Agamennone V."/>
            <person name="Suring W."/>
            <person name="Smit S."/>
            <person name="van Straalen N.M."/>
            <person name="Roelofs D."/>
        </authorList>
    </citation>
    <scope>NUCLEOTIDE SEQUENCE [LARGE SCALE GENOMIC DNA]</scope>
    <source>
        <tissue evidence="10">Mixed pool</tissue>
    </source>
</reference>
<gene>
    <name evidence="10" type="ORF">Ocin01_01003</name>
</gene>
<dbReference type="GO" id="GO:0055074">
    <property type="term" value="P:calcium ion homeostasis"/>
    <property type="evidence" value="ECO:0007669"/>
    <property type="project" value="TreeGrafter"/>
</dbReference>
<feature type="transmembrane region" description="Helical" evidence="8">
    <location>
        <begin position="170"/>
        <end position="192"/>
    </location>
</feature>
<comment type="function">
    <text evidence="8">Probable subunit of the gamma-secretase complex, an endoprotease complex that catalyzes the intramembrane cleavage of integral membrane proteins such as Notch receptors.</text>
</comment>
<keyword evidence="3 8" id="KW-0256">Endoplasmic reticulum</keyword>
<feature type="compositionally biased region" description="Low complexity" evidence="9">
    <location>
        <begin position="346"/>
        <end position="357"/>
    </location>
</feature>
<dbReference type="GO" id="GO:0007219">
    <property type="term" value="P:Notch signaling pathway"/>
    <property type="evidence" value="ECO:0007669"/>
    <property type="project" value="UniProtKB-KW"/>
</dbReference>